<dbReference type="AlphaFoldDB" id="A0A9X7E179"/>
<dbReference type="EMBL" id="NUUR01000121">
    <property type="protein sequence ID" value="PHG74954.1"/>
    <property type="molecule type" value="Genomic_DNA"/>
</dbReference>
<organism evidence="2 3">
    <name type="scientific">Bacillus cereus</name>
    <dbReference type="NCBI Taxonomy" id="1396"/>
    <lineage>
        <taxon>Bacteria</taxon>
        <taxon>Bacillati</taxon>
        <taxon>Bacillota</taxon>
        <taxon>Bacilli</taxon>
        <taxon>Bacillales</taxon>
        <taxon>Bacillaceae</taxon>
        <taxon>Bacillus</taxon>
        <taxon>Bacillus cereus group</taxon>
    </lineage>
</organism>
<feature type="compositionally biased region" description="Basic and acidic residues" evidence="1">
    <location>
        <begin position="38"/>
        <end position="61"/>
    </location>
</feature>
<dbReference type="RefSeq" id="WP_016083818.1">
    <property type="nucleotide sequence ID" value="NZ_NUQH01000045.1"/>
</dbReference>
<evidence type="ECO:0000256" key="1">
    <source>
        <dbReference type="SAM" id="MobiDB-lite"/>
    </source>
</evidence>
<feature type="compositionally biased region" description="Basic and acidic residues" evidence="1">
    <location>
        <begin position="18"/>
        <end position="31"/>
    </location>
</feature>
<evidence type="ECO:0000313" key="3">
    <source>
        <dbReference type="Proteomes" id="UP000225135"/>
    </source>
</evidence>
<evidence type="ECO:0000313" key="2">
    <source>
        <dbReference type="EMBL" id="PHG74954.1"/>
    </source>
</evidence>
<dbReference type="Proteomes" id="UP000225135">
    <property type="component" value="Unassembled WGS sequence"/>
</dbReference>
<proteinExistence type="predicted"/>
<reference evidence="2 3" key="1">
    <citation type="submission" date="2017-09" db="EMBL/GenBank/DDBJ databases">
        <title>Large-scale bioinformatics analysis of Bacillus genomes uncovers conserved roles of natural products in bacterial physiology.</title>
        <authorList>
            <consortium name="Agbiome Team Llc"/>
            <person name="Bleich R.M."/>
            <person name="Grubbs K.J."/>
            <person name="Santa Maria K.C."/>
            <person name="Allen S.E."/>
            <person name="Farag S."/>
            <person name="Shank E.A."/>
            <person name="Bowers A."/>
        </authorList>
    </citation>
    <scope>NUCLEOTIDE SEQUENCE [LARGE SCALE GENOMIC DNA]</scope>
    <source>
        <strain evidence="2 3">AFS029792</strain>
    </source>
</reference>
<feature type="region of interest" description="Disordered" evidence="1">
    <location>
        <begin position="1"/>
        <end position="61"/>
    </location>
</feature>
<accession>A0A9X7E179</accession>
<name>A0A9X7E179_BACCE</name>
<gene>
    <name evidence="2" type="ORF">COI69_28915</name>
</gene>
<sequence>MNNNINTDQIGMRRQMKEKKEAEKREKKTEGSENFTPEQKEEQERSFPERGKLFEKPKRKLTTKDLPKSVRLSIETHTAIATLGTIEDMKIYEVINMLVEEKVESLPLAKQKIIKNTVKQALELKKNKE</sequence>
<comment type="caution">
    <text evidence="2">The sequence shown here is derived from an EMBL/GenBank/DDBJ whole genome shotgun (WGS) entry which is preliminary data.</text>
</comment>
<protein>
    <submittedName>
        <fullName evidence="2">Uncharacterized protein</fullName>
    </submittedName>
</protein>